<name>X0KF48_FUSOX</name>
<sequence>MLRVRALKRQRIDLHVATTGGGTDLWWANSDKSGYWDQVCVSAARVGPVSDFQLHPIPLKGPAEVAQLVWILPVPQFSSNGEIEVTTLISRSGWHHWYIWEECPWEDTDELLVVAAPQNQAAFEAATIWTPL</sequence>
<dbReference type="HOGENOM" id="CLU_1922055_0_0_1"/>
<reference evidence="1" key="1">
    <citation type="submission" date="2011-11" db="EMBL/GenBank/DDBJ databases">
        <title>The Genome Sequence of Fusarium oxysporum Cotton.</title>
        <authorList>
            <consortium name="The Broad Institute Genome Sequencing Platform"/>
            <person name="Ma L.-J."/>
            <person name="Gale L.R."/>
            <person name="Schwartz D.C."/>
            <person name="Zhou S."/>
            <person name="Corby-Kistler H."/>
            <person name="Young S.K."/>
            <person name="Zeng Q."/>
            <person name="Gargeya S."/>
            <person name="Fitzgerald M."/>
            <person name="Haas B."/>
            <person name="Abouelleil A."/>
            <person name="Alvarado L."/>
            <person name="Arachchi H.M."/>
            <person name="Berlin A."/>
            <person name="Brown A."/>
            <person name="Chapman S.B."/>
            <person name="Chen Z."/>
            <person name="Dunbar C."/>
            <person name="Freedman E."/>
            <person name="Gearin G."/>
            <person name="Goldberg J."/>
            <person name="Griggs A."/>
            <person name="Gujja S."/>
            <person name="Heiman D."/>
            <person name="Howarth C."/>
            <person name="Larson L."/>
            <person name="Lui A."/>
            <person name="MacDonald P.J.P."/>
            <person name="Montmayeur A."/>
            <person name="Murphy C."/>
            <person name="Neiman D."/>
            <person name="Pearson M."/>
            <person name="Priest M."/>
            <person name="Roberts A."/>
            <person name="Saif S."/>
            <person name="Shea T."/>
            <person name="Shenoy N."/>
            <person name="Sisk P."/>
            <person name="Stolte C."/>
            <person name="Sykes S."/>
            <person name="Wortman J."/>
            <person name="Nusbaum C."/>
            <person name="Birren B."/>
        </authorList>
    </citation>
    <scope>NUCLEOTIDE SEQUENCE [LARGE SCALE GENOMIC DNA]</scope>
    <source>
        <strain evidence="1">25433</strain>
    </source>
</reference>
<dbReference type="AlphaFoldDB" id="X0KF48"/>
<gene>
    <name evidence="1" type="ORF">FOTG_19270</name>
</gene>
<dbReference type="EMBL" id="KK035837">
    <property type="protein sequence ID" value="EXM12229.1"/>
    <property type="molecule type" value="Genomic_DNA"/>
</dbReference>
<reference evidence="1" key="2">
    <citation type="submission" date="2014-03" db="EMBL/GenBank/DDBJ databases">
        <title>The Genome Annotation of Fusarium oxysporum Cotton.</title>
        <authorList>
            <consortium name="The Broad Institute Genomics Platform"/>
            <person name="Ma L.-J."/>
            <person name="Corby-Kistler H."/>
            <person name="Broz K."/>
            <person name="Gale L.R."/>
            <person name="Jonkers W."/>
            <person name="O'Donnell K."/>
            <person name="Ploetz R."/>
            <person name="Steinberg C."/>
            <person name="Schwartz D.C."/>
            <person name="VanEtten H."/>
            <person name="Zhou S."/>
            <person name="Young S.K."/>
            <person name="Zeng Q."/>
            <person name="Gargeya S."/>
            <person name="Fitzgerald M."/>
            <person name="Abouelleil A."/>
            <person name="Alvarado L."/>
            <person name="Chapman S.B."/>
            <person name="Gainer-Dewar J."/>
            <person name="Goldberg J."/>
            <person name="Griggs A."/>
            <person name="Gujja S."/>
            <person name="Hansen M."/>
            <person name="Howarth C."/>
            <person name="Imamovic A."/>
            <person name="Ireland A."/>
            <person name="Larimer J."/>
            <person name="McCowan C."/>
            <person name="Murphy C."/>
            <person name="Pearson M."/>
            <person name="Poon T.W."/>
            <person name="Priest M."/>
            <person name="Roberts A."/>
            <person name="Saif S."/>
            <person name="Shea T."/>
            <person name="Sykes S."/>
            <person name="Wortman J."/>
            <person name="Nusbaum C."/>
            <person name="Birren B."/>
        </authorList>
    </citation>
    <scope>NUCLEOTIDE SEQUENCE</scope>
    <source>
        <strain evidence="1">25433</strain>
    </source>
</reference>
<dbReference type="OrthoDB" id="4540679at2759"/>
<organism evidence="1">
    <name type="scientific">Fusarium oxysporum f. sp. vasinfectum 25433</name>
    <dbReference type="NCBI Taxonomy" id="1089449"/>
    <lineage>
        <taxon>Eukaryota</taxon>
        <taxon>Fungi</taxon>
        <taxon>Dikarya</taxon>
        <taxon>Ascomycota</taxon>
        <taxon>Pezizomycotina</taxon>
        <taxon>Sordariomycetes</taxon>
        <taxon>Hypocreomycetidae</taxon>
        <taxon>Hypocreales</taxon>
        <taxon>Nectriaceae</taxon>
        <taxon>Fusarium</taxon>
        <taxon>Fusarium oxysporum species complex</taxon>
    </lineage>
</organism>
<dbReference type="Proteomes" id="UP000030701">
    <property type="component" value="Unassembled WGS sequence"/>
</dbReference>
<protein>
    <submittedName>
        <fullName evidence="1">Uncharacterized protein</fullName>
    </submittedName>
</protein>
<proteinExistence type="predicted"/>
<feature type="non-terminal residue" evidence="1">
    <location>
        <position position="132"/>
    </location>
</feature>
<accession>X0KF48</accession>
<evidence type="ECO:0000313" key="1">
    <source>
        <dbReference type="EMBL" id="EXM12229.1"/>
    </source>
</evidence>